<dbReference type="EMBL" id="BLRZ01000022">
    <property type="protein sequence ID" value="GFP29740.1"/>
    <property type="molecule type" value="Genomic_DNA"/>
</dbReference>
<feature type="transmembrane region" description="Helical" evidence="8">
    <location>
        <begin position="332"/>
        <end position="363"/>
    </location>
</feature>
<evidence type="ECO:0000256" key="8">
    <source>
        <dbReference type="SAM" id="Phobius"/>
    </source>
</evidence>
<protein>
    <submittedName>
        <fullName evidence="9">Cation/acetate symporter</fullName>
    </submittedName>
</protein>
<gene>
    <name evidence="9" type="ORF">HKBW3S34_00660</name>
    <name evidence="10" type="ORF">HKBW3S47_01470</name>
</gene>
<evidence type="ECO:0000313" key="9">
    <source>
        <dbReference type="EMBL" id="GFP29740.1"/>
    </source>
</evidence>
<dbReference type="InterPro" id="IPR038377">
    <property type="entry name" value="Na/Glc_symporter_sf"/>
</dbReference>
<evidence type="ECO:0000313" key="11">
    <source>
        <dbReference type="Proteomes" id="UP000569018"/>
    </source>
</evidence>
<dbReference type="EMBL" id="BLSD01000088">
    <property type="protein sequence ID" value="GFP39772.1"/>
    <property type="molecule type" value="Genomic_DNA"/>
</dbReference>
<evidence type="ECO:0000256" key="7">
    <source>
        <dbReference type="RuleBase" id="RU362091"/>
    </source>
</evidence>
<feature type="transmembrane region" description="Helical" evidence="8">
    <location>
        <begin position="283"/>
        <end position="312"/>
    </location>
</feature>
<accession>A0A6V8PCE4</accession>
<feature type="transmembrane region" description="Helical" evidence="8">
    <location>
        <begin position="408"/>
        <end position="430"/>
    </location>
</feature>
<keyword evidence="3" id="KW-0813">Transport</keyword>
<dbReference type="GO" id="GO:0022857">
    <property type="term" value="F:transmembrane transporter activity"/>
    <property type="evidence" value="ECO:0007669"/>
    <property type="project" value="InterPro"/>
</dbReference>
<feature type="transmembrane region" description="Helical" evidence="8">
    <location>
        <begin position="12"/>
        <end position="33"/>
    </location>
</feature>
<evidence type="ECO:0000256" key="1">
    <source>
        <dbReference type="ARBA" id="ARBA00004141"/>
    </source>
</evidence>
<keyword evidence="6 8" id="KW-0472">Membrane</keyword>
<feature type="transmembrane region" description="Helical" evidence="8">
    <location>
        <begin position="125"/>
        <end position="143"/>
    </location>
</feature>
<evidence type="ECO:0000313" key="10">
    <source>
        <dbReference type="EMBL" id="GFP39772.1"/>
    </source>
</evidence>
<evidence type="ECO:0000256" key="3">
    <source>
        <dbReference type="ARBA" id="ARBA00022448"/>
    </source>
</evidence>
<feature type="transmembrane region" description="Helical" evidence="8">
    <location>
        <begin position="189"/>
        <end position="207"/>
    </location>
</feature>
<keyword evidence="5 8" id="KW-1133">Transmembrane helix</keyword>
<feature type="transmembrane region" description="Helical" evidence="8">
    <location>
        <begin position="163"/>
        <end position="182"/>
    </location>
</feature>
<feature type="transmembrane region" description="Helical" evidence="8">
    <location>
        <begin position="84"/>
        <end position="104"/>
    </location>
</feature>
<evidence type="ECO:0000256" key="5">
    <source>
        <dbReference type="ARBA" id="ARBA00022989"/>
    </source>
</evidence>
<feature type="transmembrane region" description="Helical" evidence="8">
    <location>
        <begin position="53"/>
        <end position="78"/>
    </location>
</feature>
<evidence type="ECO:0000256" key="6">
    <source>
        <dbReference type="ARBA" id="ARBA00023136"/>
    </source>
</evidence>
<dbReference type="InterPro" id="IPR050277">
    <property type="entry name" value="Sodium:Solute_Symporter"/>
</dbReference>
<dbReference type="GO" id="GO:0005886">
    <property type="term" value="C:plasma membrane"/>
    <property type="evidence" value="ECO:0007669"/>
    <property type="project" value="TreeGrafter"/>
</dbReference>
<dbReference type="Proteomes" id="UP000588083">
    <property type="component" value="Unassembled WGS sequence"/>
</dbReference>
<feature type="transmembrane region" description="Helical" evidence="8">
    <location>
        <begin position="241"/>
        <end position="262"/>
    </location>
</feature>
<organism evidence="9 12">
    <name type="scientific">Candidatus Hakubella thermalkaliphila</name>
    <dbReference type="NCBI Taxonomy" id="2754717"/>
    <lineage>
        <taxon>Bacteria</taxon>
        <taxon>Bacillati</taxon>
        <taxon>Actinomycetota</taxon>
        <taxon>Actinomycetota incertae sedis</taxon>
        <taxon>Candidatus Hakubellales</taxon>
        <taxon>Candidatus Hakubellaceae</taxon>
        <taxon>Candidatus Hakubella</taxon>
    </lineage>
</organism>
<dbReference type="Gene3D" id="1.20.1730.10">
    <property type="entry name" value="Sodium/glucose cotransporter"/>
    <property type="match status" value="1"/>
</dbReference>
<keyword evidence="4 8" id="KW-0812">Transmembrane</keyword>
<comment type="caution">
    <text evidence="9">The sequence shown here is derived from an EMBL/GenBank/DDBJ whole genome shotgun (WGS) entry which is preliminary data.</text>
</comment>
<dbReference type="PANTHER" id="PTHR48086">
    <property type="entry name" value="SODIUM/PROLINE SYMPORTER-RELATED"/>
    <property type="match status" value="1"/>
</dbReference>
<sequence length="532" mass="57772">MENDIIEVFVTANWILGIIAVYLVVIIGMGLYFSRRIQESIDLTLAGRKLSYIYTVASTLAMWICAGAMMGAAGYAYLFGMQGIIFDPWAAALTIVLVGLFFAHRLRQAKYVTVTEFFNARYNKLMGFLYSIIQILAGIAWQGGQVMALGIVVSLTTGFPRDLTVIIAGSVIIIITVLGGLWALSRVDALNIALIIVGLLMILPMAIDKAGGLSHFVATAENWAELPTWAMVPVDPEIGGYLWYTGILAIFYYIAAWAALGLGDTNSQALLQRALATKDEKTAVTSFLSSGVLYLLLGLVPVIVGISVFTIGVEVSPDKADHVLAWAAYNFLPPWLGVIFMVTLFAAIVSTAGNLSLSIATLFTHNVYQELRPVATDREMLTVVRIAIAVGPILAMIIAIYFEALYKLIIFSGAIGLATVFASYVFGLFWKKANTIGAISSYFAGMVSWVISFLLVFPTAIEANTGILAEGEVYWEWAIADAVFISLTPATIISIVTLIVVSLVTQKIAPPKPMLSRSGENMEKVPKFFWSK</sequence>
<feature type="transmembrane region" description="Helical" evidence="8">
    <location>
        <begin position="383"/>
        <end position="402"/>
    </location>
</feature>
<reference evidence="11 12" key="1">
    <citation type="journal article" date="2020" name="Front. Microbiol.">
        <title>Single-cell genomics of novel Actinobacteria with the Wood-Ljungdahl pathway discovered in a serpentinizing system.</title>
        <authorList>
            <person name="Merino N."/>
            <person name="Kawai M."/>
            <person name="Boyd E.S."/>
            <person name="Colman D.R."/>
            <person name="McGlynn S.E."/>
            <person name="Nealson K.H."/>
            <person name="Kurokawa K."/>
            <person name="Hongoh Y."/>
        </authorList>
    </citation>
    <scope>NUCLEOTIDE SEQUENCE [LARGE SCALE GENOMIC DNA]</scope>
    <source>
        <strain evidence="9 12">S34</strain>
        <strain evidence="10 11">S47</strain>
    </source>
</reference>
<feature type="transmembrane region" description="Helical" evidence="8">
    <location>
        <begin position="481"/>
        <end position="504"/>
    </location>
</feature>
<dbReference type="PANTHER" id="PTHR48086:SF7">
    <property type="entry name" value="SODIUM-SOLUTE SYMPORTER-RELATED"/>
    <property type="match status" value="1"/>
</dbReference>
<keyword evidence="12" id="KW-1185">Reference proteome</keyword>
<proteinExistence type="inferred from homology"/>
<name>A0A6V8PCE4_9ACTN</name>
<dbReference type="PROSITE" id="PS50283">
    <property type="entry name" value="NA_SOLUT_SYMP_3"/>
    <property type="match status" value="1"/>
</dbReference>
<feature type="transmembrane region" description="Helical" evidence="8">
    <location>
        <begin position="442"/>
        <end position="461"/>
    </location>
</feature>
<evidence type="ECO:0000256" key="2">
    <source>
        <dbReference type="ARBA" id="ARBA00006434"/>
    </source>
</evidence>
<dbReference type="Proteomes" id="UP000569018">
    <property type="component" value="Unassembled WGS sequence"/>
</dbReference>
<comment type="similarity">
    <text evidence="2 7">Belongs to the sodium:solute symporter (SSF) (TC 2.A.21) family.</text>
</comment>
<dbReference type="AlphaFoldDB" id="A0A6V8PCE4"/>
<dbReference type="InterPro" id="IPR001734">
    <property type="entry name" value="Na/solute_symporter"/>
</dbReference>
<comment type="subcellular location">
    <subcellularLocation>
        <location evidence="1">Membrane</location>
        <topology evidence="1">Multi-pass membrane protein</topology>
    </subcellularLocation>
</comment>
<dbReference type="Pfam" id="PF00474">
    <property type="entry name" value="SSF"/>
    <property type="match status" value="1"/>
</dbReference>
<evidence type="ECO:0000313" key="12">
    <source>
        <dbReference type="Proteomes" id="UP000588083"/>
    </source>
</evidence>
<evidence type="ECO:0000256" key="4">
    <source>
        <dbReference type="ARBA" id="ARBA00022692"/>
    </source>
</evidence>
<dbReference type="RefSeq" id="WP_176235907.1">
    <property type="nucleotide sequence ID" value="NZ_BLRZ01000022.1"/>
</dbReference>